<evidence type="ECO:0000256" key="5">
    <source>
        <dbReference type="ARBA" id="ARBA00071118"/>
    </source>
</evidence>
<dbReference type="AlphaFoldDB" id="A0A9Q0S2U3"/>
<keyword evidence="9" id="KW-1185">Reference proteome</keyword>
<dbReference type="CDD" id="cd14785">
    <property type="entry name" value="V-ATPase_C"/>
    <property type="match status" value="1"/>
</dbReference>
<dbReference type="GO" id="GO:0005765">
    <property type="term" value="C:lysosomal membrane"/>
    <property type="evidence" value="ECO:0007669"/>
    <property type="project" value="TreeGrafter"/>
</dbReference>
<dbReference type="SUPFAM" id="SSF118203">
    <property type="entry name" value="Vacuolar ATP synthase subunit C"/>
    <property type="match status" value="2"/>
</dbReference>
<accession>A0A9Q0S2U3</accession>
<dbReference type="InterPro" id="IPR004907">
    <property type="entry name" value="ATPase_V1-cplx_csu"/>
</dbReference>
<feature type="compositionally biased region" description="Low complexity" evidence="7">
    <location>
        <begin position="171"/>
        <end position="186"/>
    </location>
</feature>
<name>A0A9Q0S2U3_9DIPT</name>
<feature type="non-terminal residue" evidence="8">
    <location>
        <position position="1"/>
    </location>
</feature>
<evidence type="ECO:0000256" key="2">
    <source>
        <dbReference type="ARBA" id="ARBA00022448"/>
    </source>
</evidence>
<dbReference type="Gene3D" id="1.20.1460.10">
    <property type="entry name" value="subunit c (vma5p) of the yeast v-atpase, domain 2"/>
    <property type="match status" value="1"/>
</dbReference>
<evidence type="ECO:0000256" key="6">
    <source>
        <dbReference type="RuleBase" id="RU364010"/>
    </source>
</evidence>
<feature type="region of interest" description="Disordered" evidence="7">
    <location>
        <begin position="69"/>
        <end position="130"/>
    </location>
</feature>
<evidence type="ECO:0000256" key="7">
    <source>
        <dbReference type="SAM" id="MobiDB-lite"/>
    </source>
</evidence>
<comment type="similarity">
    <text evidence="1 6">Belongs to the V-ATPase C subunit family.</text>
</comment>
<comment type="function">
    <text evidence="6">Subunit of the V1 complex of vacuolar(H+)-ATPase (V-ATPase), a multisubunit enzyme composed of a peripheral complex (V1) that hydrolyzes ATP and a membrane integral complex (V0) that translocates protons. V-ATPase is responsible for acidifying and maintaining the pH of intracellular compartments and in some cell types, is targeted to the plasma membrane, where it is responsible for acidifying the extracellular environment. Subunit C is necessary for the assembly of the catalytic sector of the enzyme and is likely to have a specific function in its catalytic activity.</text>
</comment>
<dbReference type="Pfam" id="PF03223">
    <property type="entry name" value="V-ATPase_C"/>
    <property type="match status" value="2"/>
</dbReference>
<dbReference type="EMBL" id="WJQU01000002">
    <property type="protein sequence ID" value="KAJ6643317.1"/>
    <property type="molecule type" value="Genomic_DNA"/>
</dbReference>
<dbReference type="GO" id="GO:0000221">
    <property type="term" value="C:vacuolar proton-transporting V-type ATPase, V1 domain"/>
    <property type="evidence" value="ECO:0007669"/>
    <property type="project" value="TreeGrafter"/>
</dbReference>
<reference evidence="8" key="1">
    <citation type="submission" date="2022-07" db="EMBL/GenBank/DDBJ databases">
        <authorList>
            <person name="Trinca V."/>
            <person name="Uliana J.V.C."/>
            <person name="Torres T.T."/>
            <person name="Ward R.J."/>
            <person name="Monesi N."/>
        </authorList>
    </citation>
    <scope>NUCLEOTIDE SEQUENCE</scope>
    <source>
        <strain evidence="8">HSMRA1968</strain>
        <tissue evidence="8">Whole embryos</tissue>
    </source>
</reference>
<feature type="region of interest" description="Disordered" evidence="7">
    <location>
        <begin position="151"/>
        <end position="205"/>
    </location>
</feature>
<feature type="compositionally biased region" description="Polar residues" evidence="7">
    <location>
        <begin position="93"/>
        <end position="116"/>
    </location>
</feature>
<evidence type="ECO:0000256" key="1">
    <source>
        <dbReference type="ARBA" id="ARBA00006138"/>
    </source>
</evidence>
<evidence type="ECO:0000313" key="8">
    <source>
        <dbReference type="EMBL" id="KAJ6643317.1"/>
    </source>
</evidence>
<feature type="compositionally biased region" description="Polar residues" evidence="7">
    <location>
        <begin position="160"/>
        <end position="170"/>
    </location>
</feature>
<dbReference type="FunFam" id="3.30.70.100:FF:000002">
    <property type="entry name" value="V-type proton ATPase subunit C"/>
    <property type="match status" value="1"/>
</dbReference>
<dbReference type="Gene3D" id="3.30.70.100">
    <property type="match status" value="1"/>
</dbReference>
<dbReference type="PANTHER" id="PTHR10137:SF0">
    <property type="entry name" value="V-TYPE PROTON ATPASE SUBUNIT C"/>
    <property type="match status" value="1"/>
</dbReference>
<keyword evidence="3 6" id="KW-0375">Hydrogen ion transport</keyword>
<evidence type="ECO:0000256" key="4">
    <source>
        <dbReference type="ARBA" id="ARBA00023065"/>
    </source>
</evidence>
<dbReference type="Proteomes" id="UP001151699">
    <property type="component" value="Chromosome B"/>
</dbReference>
<comment type="caution">
    <text evidence="8">The sequence shown here is derived from an EMBL/GenBank/DDBJ whole genome shotgun (WGS) entry which is preliminary data.</text>
</comment>
<dbReference type="PANTHER" id="PTHR10137">
    <property type="entry name" value="V-TYPE PROTON ATPASE SUBUNIT C"/>
    <property type="match status" value="1"/>
</dbReference>
<dbReference type="InterPro" id="IPR036132">
    <property type="entry name" value="Vac_ATP_synth_c_sf"/>
</dbReference>
<comment type="subunit">
    <text evidence="6">V-ATPase is a heteromultimeric enzyme made up of two complexes: the ATP-hydrolytic V1 complex and the proton translocation V0 complex. The V1 complex consists of three catalytic AB heterodimers that form a heterohexamer, three peripheral stalks each consisting of EG heterodimers, one central rotor including subunits D and F, and the regulatory subunits C and H. The proton translocation complex V0 consists of the proton transport subunit a, a ring of proteolipid subunits c9c'', rotary subunit d, subunits e and f, and two accessory subunits.</text>
</comment>
<keyword evidence="4 6" id="KW-0406">Ion transport</keyword>
<dbReference type="OrthoDB" id="6605928at2759"/>
<evidence type="ECO:0000256" key="3">
    <source>
        <dbReference type="ARBA" id="ARBA00022781"/>
    </source>
</evidence>
<dbReference type="GO" id="GO:0046961">
    <property type="term" value="F:proton-transporting ATPase activity, rotational mechanism"/>
    <property type="evidence" value="ECO:0007669"/>
    <property type="project" value="InterPro"/>
</dbReference>
<dbReference type="Gene3D" id="3.30.70.1180">
    <property type="entry name" value="Vacuolar atp synthase subunit c, domain 1"/>
    <property type="match status" value="1"/>
</dbReference>
<proteinExistence type="inferred from homology"/>
<protein>
    <recommendedName>
        <fullName evidence="5 6">V-type proton ATPase subunit C</fullName>
    </recommendedName>
</protein>
<gene>
    <name evidence="8" type="primary">Vha44</name>
    <name evidence="8" type="ORF">Bhyg_08277</name>
</gene>
<sequence length="497" mass="55990">MNNVTSKQNNLCVNYKFHIPDLKVGTLDQLVGLSDDLGKLDAYVENITRKVATYLGEVLEDQRDKLHENLLANNSPGPPDDESPSDVPDPPAISNNNCSVKEQYSPCQESLTNSTGSERESDSACVCGSPNDHNIKNDTFDWWFHRNRSSHKSRSRSSSQLNMGTNSTYRSSPVSSCCGSSQGRSSPDVDFDGEPIGTPPQMPLSPADLPSYITRFQWDMAKYPIKQSLRNIADIISKQVGQIDADLKTKSAAYNNLKGNLQNLEKKQTGSLLTRNLADLVKKEHFILDSEYLTTLLVIVPKAIAQDWQSGYEKLTDMIVPRSSQLITQDADFALFNVTLFKKVVEEFKLHAREKKFVVRDFTYNEEELAAGKNEITKLVTDKKKQFGPLVRWLKVNFSETFCAWIHVKALRVFVESVLRYGLPVNFQAILLHPNKKSTKRLRDVLNQLYSHLDGSAQAPEKTADNVDIPGLGFGQSEYFPYVYYKLSIDMVEQKTI</sequence>
<organism evidence="8 9">
    <name type="scientific">Pseudolycoriella hygida</name>
    <dbReference type="NCBI Taxonomy" id="35572"/>
    <lineage>
        <taxon>Eukaryota</taxon>
        <taxon>Metazoa</taxon>
        <taxon>Ecdysozoa</taxon>
        <taxon>Arthropoda</taxon>
        <taxon>Hexapoda</taxon>
        <taxon>Insecta</taxon>
        <taxon>Pterygota</taxon>
        <taxon>Neoptera</taxon>
        <taxon>Endopterygota</taxon>
        <taxon>Diptera</taxon>
        <taxon>Nematocera</taxon>
        <taxon>Sciaroidea</taxon>
        <taxon>Sciaridae</taxon>
        <taxon>Pseudolycoriella</taxon>
    </lineage>
</organism>
<keyword evidence="2 6" id="KW-0813">Transport</keyword>
<evidence type="ECO:0000313" key="9">
    <source>
        <dbReference type="Proteomes" id="UP001151699"/>
    </source>
</evidence>